<evidence type="ECO:0000313" key="9">
    <source>
        <dbReference type="Proteomes" id="UP001195769"/>
    </source>
</evidence>
<evidence type="ECO:0000256" key="3">
    <source>
        <dbReference type="SAM" id="MobiDB-lite"/>
    </source>
</evidence>
<evidence type="ECO:0000313" key="6">
    <source>
        <dbReference type="EMBL" id="KAG1889712.1"/>
    </source>
</evidence>
<organism evidence="8 9">
    <name type="scientific">Suillus fuscotomentosus</name>
    <dbReference type="NCBI Taxonomy" id="1912939"/>
    <lineage>
        <taxon>Eukaryota</taxon>
        <taxon>Fungi</taxon>
        <taxon>Dikarya</taxon>
        <taxon>Basidiomycota</taxon>
        <taxon>Agaricomycotina</taxon>
        <taxon>Agaricomycetes</taxon>
        <taxon>Agaricomycetidae</taxon>
        <taxon>Boletales</taxon>
        <taxon>Suillineae</taxon>
        <taxon>Suillaceae</taxon>
        <taxon>Suillus</taxon>
    </lineage>
</organism>
<protein>
    <recommendedName>
        <fullName evidence="4">RRM domain-containing protein</fullName>
    </recommendedName>
</protein>
<feature type="non-terminal residue" evidence="8">
    <location>
        <position position="122"/>
    </location>
</feature>
<evidence type="ECO:0000256" key="2">
    <source>
        <dbReference type="PROSITE-ProRule" id="PRU00176"/>
    </source>
</evidence>
<evidence type="ECO:0000313" key="8">
    <source>
        <dbReference type="EMBL" id="KAG1894186.1"/>
    </source>
</evidence>
<feature type="non-terminal residue" evidence="8">
    <location>
        <position position="1"/>
    </location>
</feature>
<comment type="caution">
    <text evidence="8">The sequence shown here is derived from an EMBL/GenBank/DDBJ whole genome shotgun (WGS) entry which is preliminary data.</text>
</comment>
<feature type="region of interest" description="Disordered" evidence="3">
    <location>
        <begin position="46"/>
        <end position="65"/>
    </location>
</feature>
<feature type="compositionally biased region" description="Low complexity" evidence="3">
    <location>
        <begin position="46"/>
        <end position="57"/>
    </location>
</feature>
<dbReference type="GO" id="GO:0003723">
    <property type="term" value="F:RNA binding"/>
    <property type="evidence" value="ECO:0007669"/>
    <property type="project" value="UniProtKB-UniRule"/>
</dbReference>
<dbReference type="PANTHER" id="PTHR10501">
    <property type="entry name" value="U1 SMALL NUCLEAR RIBONUCLEOPROTEIN A/U2 SMALL NUCLEAR RIBONUCLEOPROTEIN B"/>
    <property type="match status" value="1"/>
</dbReference>
<sequence length="122" mass="13438">EEISTIFVVGFPDDMQEREFQNMFTFSSGFEAAILKIPNKDYTAYGSPSGTTSTAPSGLPLRGGQPPRKEIIGFAKFRTRQEALEARDLLQGRCIDIEKGAILKAKMAKKNLHTKRGVQGMG</sequence>
<dbReference type="InterPro" id="IPR012677">
    <property type="entry name" value="Nucleotide-bd_a/b_plait_sf"/>
</dbReference>
<evidence type="ECO:0000256" key="1">
    <source>
        <dbReference type="ARBA" id="ARBA00022884"/>
    </source>
</evidence>
<dbReference type="Proteomes" id="UP001195769">
    <property type="component" value="Unassembled WGS sequence"/>
</dbReference>
<proteinExistence type="predicted"/>
<dbReference type="EMBL" id="JABBWK010000093">
    <property type="protein sequence ID" value="KAG1893649.1"/>
    <property type="molecule type" value="Genomic_DNA"/>
</dbReference>
<dbReference type="PROSITE" id="PS50102">
    <property type="entry name" value="RRM"/>
    <property type="match status" value="1"/>
</dbReference>
<evidence type="ECO:0000313" key="5">
    <source>
        <dbReference type="EMBL" id="KAG1886837.1"/>
    </source>
</evidence>
<dbReference type="InterPro" id="IPR000504">
    <property type="entry name" value="RRM_dom"/>
</dbReference>
<dbReference type="EMBL" id="JABBWK010000083">
    <property type="protein sequence ID" value="KAG1894186.1"/>
    <property type="molecule type" value="Genomic_DNA"/>
</dbReference>
<dbReference type="EMBL" id="JABBWK010000152">
    <property type="protein sequence ID" value="KAG1889712.1"/>
    <property type="molecule type" value="Genomic_DNA"/>
</dbReference>
<dbReference type="EMBL" id="JABBWK010000245">
    <property type="protein sequence ID" value="KAG1886837.1"/>
    <property type="molecule type" value="Genomic_DNA"/>
</dbReference>
<keyword evidence="9" id="KW-1185">Reference proteome</keyword>
<dbReference type="AlphaFoldDB" id="A0AAD4DUI2"/>
<keyword evidence="1 2" id="KW-0694">RNA-binding</keyword>
<dbReference type="Gene3D" id="3.30.70.330">
    <property type="match status" value="1"/>
</dbReference>
<dbReference type="SUPFAM" id="SSF54928">
    <property type="entry name" value="RNA-binding domain, RBD"/>
    <property type="match status" value="1"/>
</dbReference>
<feature type="domain" description="RRM" evidence="4">
    <location>
        <begin position="4"/>
        <end position="110"/>
    </location>
</feature>
<dbReference type="RefSeq" id="XP_041216678.1">
    <property type="nucleotide sequence ID" value="XM_041373262.1"/>
</dbReference>
<evidence type="ECO:0000313" key="7">
    <source>
        <dbReference type="EMBL" id="KAG1893649.1"/>
    </source>
</evidence>
<name>A0AAD4DUI2_9AGAM</name>
<dbReference type="InterPro" id="IPR035979">
    <property type="entry name" value="RBD_domain_sf"/>
</dbReference>
<dbReference type="GeneID" id="64667560"/>
<evidence type="ECO:0000259" key="4">
    <source>
        <dbReference type="PROSITE" id="PS50102"/>
    </source>
</evidence>
<reference evidence="8" key="1">
    <citation type="journal article" date="2020" name="New Phytol.">
        <title>Comparative genomics reveals dynamic genome evolution in host specialist ectomycorrhizal fungi.</title>
        <authorList>
            <person name="Lofgren L.A."/>
            <person name="Nguyen N.H."/>
            <person name="Vilgalys R."/>
            <person name="Ruytinx J."/>
            <person name="Liao H.L."/>
            <person name="Branco S."/>
            <person name="Kuo A."/>
            <person name="LaButti K."/>
            <person name="Lipzen A."/>
            <person name="Andreopoulos W."/>
            <person name="Pangilinan J."/>
            <person name="Riley R."/>
            <person name="Hundley H."/>
            <person name="Na H."/>
            <person name="Barry K."/>
            <person name="Grigoriev I.V."/>
            <person name="Stajich J.E."/>
            <person name="Kennedy P.G."/>
        </authorList>
    </citation>
    <scope>NUCLEOTIDE SEQUENCE</scope>
    <source>
        <strain evidence="8">FC203</strain>
    </source>
</reference>
<accession>A0AAD4DUI2</accession>
<gene>
    <name evidence="5" type="ORF">F5891DRAFT_889565</name>
    <name evidence="8" type="ORF">F5891DRAFT_892525</name>
    <name evidence="6" type="ORF">F5891DRAFT_897011</name>
    <name evidence="7" type="ORF">F5891DRAFT_927360</name>
</gene>